<dbReference type="InterPro" id="IPR015168">
    <property type="entry name" value="SsuA/THI5"/>
</dbReference>
<comment type="subcellular location">
    <subcellularLocation>
        <location evidence="1">Periplasm</location>
    </subcellularLocation>
</comment>
<gene>
    <name evidence="6" type="ORF">AC529_19025</name>
</gene>
<dbReference type="Gene3D" id="3.40.190.10">
    <property type="entry name" value="Periplasmic binding protein-like II"/>
    <property type="match status" value="2"/>
</dbReference>
<evidence type="ECO:0000259" key="5">
    <source>
        <dbReference type="Pfam" id="PF09084"/>
    </source>
</evidence>
<organism evidence="6 7">
    <name type="scientific">Thermobifida cellulosilytica TB100</name>
    <dbReference type="NCBI Taxonomy" id="665004"/>
    <lineage>
        <taxon>Bacteria</taxon>
        <taxon>Bacillati</taxon>
        <taxon>Actinomycetota</taxon>
        <taxon>Actinomycetes</taxon>
        <taxon>Streptosporangiales</taxon>
        <taxon>Nocardiopsidaceae</taxon>
        <taxon>Thermobifida</taxon>
    </lineage>
</organism>
<dbReference type="PANTHER" id="PTHR30024:SF47">
    <property type="entry name" value="TAURINE-BINDING PERIPLASMIC PROTEIN"/>
    <property type="match status" value="1"/>
</dbReference>
<protein>
    <recommendedName>
        <fullName evidence="5">SsuA/THI5-like domain-containing protein</fullName>
    </recommendedName>
</protein>
<dbReference type="PROSITE" id="PS51257">
    <property type="entry name" value="PROKAR_LIPOPROTEIN"/>
    <property type="match status" value="1"/>
</dbReference>
<reference evidence="7" key="1">
    <citation type="journal article" date="2017" name="Acta Aliment.">
        <title>Plant polysaccharide degrading enzyme system of Thermpbifida cellulosilytica TB100 revealed by de novo genome project data.</title>
        <authorList>
            <person name="Toth A."/>
            <person name="Baka E."/>
            <person name="Luzics S."/>
            <person name="Bata-Vidacs I."/>
            <person name="Nagy I."/>
            <person name="Balint B."/>
            <person name="Herceg R."/>
            <person name="Olasz F."/>
            <person name="Wilk T."/>
            <person name="Nagy T."/>
            <person name="Kriszt B."/>
            <person name="Nagy I."/>
            <person name="Kukolya J."/>
        </authorList>
    </citation>
    <scope>NUCLEOTIDE SEQUENCE [LARGE SCALE GENOMIC DNA]</scope>
    <source>
        <strain evidence="7">TB100</strain>
    </source>
</reference>
<evidence type="ECO:0000313" key="6">
    <source>
        <dbReference type="EMBL" id="KUP95173.1"/>
    </source>
</evidence>
<dbReference type="Proteomes" id="UP000074382">
    <property type="component" value="Unassembled WGS sequence"/>
</dbReference>
<feature type="chain" id="PRO_5007549785" description="SsuA/THI5-like domain-containing protein" evidence="4">
    <location>
        <begin position="26"/>
        <end position="347"/>
    </location>
</feature>
<name>A0A147KD01_THECS</name>
<dbReference type="SUPFAM" id="SSF53850">
    <property type="entry name" value="Periplasmic binding protein-like II"/>
    <property type="match status" value="1"/>
</dbReference>
<accession>A0A147KD01</accession>
<dbReference type="EMBL" id="LGEM01000143">
    <property type="protein sequence ID" value="KUP95173.1"/>
    <property type="molecule type" value="Genomic_DNA"/>
</dbReference>
<comment type="similarity">
    <text evidence="2">Belongs to the bacterial solute-binding protein SsuA/TauA family.</text>
</comment>
<dbReference type="AlphaFoldDB" id="A0A147KD01"/>
<evidence type="ECO:0000313" key="7">
    <source>
        <dbReference type="Proteomes" id="UP000074382"/>
    </source>
</evidence>
<feature type="domain" description="SsuA/THI5-like" evidence="5">
    <location>
        <begin position="55"/>
        <end position="275"/>
    </location>
</feature>
<evidence type="ECO:0000256" key="3">
    <source>
        <dbReference type="ARBA" id="ARBA00022729"/>
    </source>
</evidence>
<keyword evidence="3 4" id="KW-0732">Signal</keyword>
<keyword evidence="7" id="KW-1185">Reference proteome</keyword>
<sequence>MRTPRHSRATSVSAALLAVALGATACGGGDDAEQSGAEQGATETVRVMMFPGQSYRLPVLIAEQEGMFKERGIELEFTEQPSNLQGMQGLEATDSDVGIVTVGTLGQGWQAGSEGVFFCGGINVLQTMLVAPEDSDLPSTEDGATWQEVLKALEGKKIGIQTPVGSGVQLLFAEALAEAGVEDVTYVNLGGGTAAAVAAIDNGSVDVAQFTPPGTQQVLESGGGKPLLYMSEGPTTYRDYYGSGWVAPPEFVEERPETAAAFCDVIDEALEFIRDDANRETALDLLVEDTGVTRPVAELVLDQAYDDFSTELDEETLTRTFETYVELGIAEAEPKPTFDSLVVVPQG</sequence>
<evidence type="ECO:0000256" key="2">
    <source>
        <dbReference type="ARBA" id="ARBA00010742"/>
    </source>
</evidence>
<dbReference type="OrthoDB" id="5348911at2"/>
<dbReference type="STRING" id="665004.AC529_19025"/>
<dbReference type="Pfam" id="PF09084">
    <property type="entry name" value="NMT1"/>
    <property type="match status" value="1"/>
</dbReference>
<dbReference type="RefSeq" id="WP_068755678.1">
    <property type="nucleotide sequence ID" value="NZ_KQ950181.1"/>
</dbReference>
<dbReference type="GO" id="GO:0042597">
    <property type="term" value="C:periplasmic space"/>
    <property type="evidence" value="ECO:0007669"/>
    <property type="project" value="UniProtKB-SubCell"/>
</dbReference>
<feature type="signal peptide" evidence="4">
    <location>
        <begin position="1"/>
        <end position="25"/>
    </location>
</feature>
<dbReference type="PANTHER" id="PTHR30024">
    <property type="entry name" value="ALIPHATIC SULFONATES-BINDING PROTEIN-RELATED"/>
    <property type="match status" value="1"/>
</dbReference>
<evidence type="ECO:0000256" key="4">
    <source>
        <dbReference type="SAM" id="SignalP"/>
    </source>
</evidence>
<dbReference type="PATRIC" id="fig|665004.4.peg.2108"/>
<proteinExistence type="inferred from homology"/>
<comment type="caution">
    <text evidence="6">The sequence shown here is derived from an EMBL/GenBank/DDBJ whole genome shotgun (WGS) entry which is preliminary data.</text>
</comment>
<evidence type="ECO:0000256" key="1">
    <source>
        <dbReference type="ARBA" id="ARBA00004418"/>
    </source>
</evidence>